<keyword evidence="1 4" id="KW-0349">Heme</keyword>
<comment type="caution">
    <text evidence="7">The sequence shown here is derived from an EMBL/GenBank/DDBJ whole genome shotgun (WGS) entry which is preliminary data.</text>
</comment>
<protein>
    <submittedName>
        <fullName evidence="7">Cytochrome c</fullName>
    </submittedName>
</protein>
<dbReference type="GeneID" id="99682270"/>
<dbReference type="InterPro" id="IPR009056">
    <property type="entry name" value="Cyt_c-like_dom"/>
</dbReference>
<dbReference type="SUPFAM" id="SSF46626">
    <property type="entry name" value="Cytochrome c"/>
    <property type="match status" value="1"/>
</dbReference>
<gene>
    <name evidence="7" type="ORF">R2G56_17960</name>
</gene>
<evidence type="ECO:0000256" key="3">
    <source>
        <dbReference type="ARBA" id="ARBA00023004"/>
    </source>
</evidence>
<dbReference type="Proteomes" id="UP001185659">
    <property type="component" value="Unassembled WGS sequence"/>
</dbReference>
<keyword evidence="2 4" id="KW-0479">Metal-binding</keyword>
<feature type="chain" id="PRO_5045135943" evidence="5">
    <location>
        <begin position="25"/>
        <end position="110"/>
    </location>
</feature>
<evidence type="ECO:0000313" key="8">
    <source>
        <dbReference type="Proteomes" id="UP001185659"/>
    </source>
</evidence>
<dbReference type="Gene3D" id="1.10.760.10">
    <property type="entry name" value="Cytochrome c-like domain"/>
    <property type="match status" value="1"/>
</dbReference>
<organism evidence="7 8">
    <name type="scientific">Nitratireductor aquimarinus</name>
    <dbReference type="NCBI Taxonomy" id="889300"/>
    <lineage>
        <taxon>Bacteria</taxon>
        <taxon>Pseudomonadati</taxon>
        <taxon>Pseudomonadota</taxon>
        <taxon>Alphaproteobacteria</taxon>
        <taxon>Hyphomicrobiales</taxon>
        <taxon>Phyllobacteriaceae</taxon>
        <taxon>Nitratireductor</taxon>
    </lineage>
</organism>
<feature type="signal peptide" evidence="5">
    <location>
        <begin position="1"/>
        <end position="24"/>
    </location>
</feature>
<name>A0ABU4APL2_9HYPH</name>
<dbReference type="Pfam" id="PF00034">
    <property type="entry name" value="Cytochrom_C"/>
    <property type="match status" value="1"/>
</dbReference>
<evidence type="ECO:0000256" key="2">
    <source>
        <dbReference type="ARBA" id="ARBA00022723"/>
    </source>
</evidence>
<evidence type="ECO:0000256" key="4">
    <source>
        <dbReference type="PROSITE-ProRule" id="PRU00433"/>
    </source>
</evidence>
<dbReference type="PROSITE" id="PS51257">
    <property type="entry name" value="PROKAR_LIPOPROTEIN"/>
    <property type="match status" value="1"/>
</dbReference>
<keyword evidence="3 4" id="KW-0408">Iron</keyword>
<dbReference type="InterPro" id="IPR036909">
    <property type="entry name" value="Cyt_c-like_dom_sf"/>
</dbReference>
<proteinExistence type="predicted"/>
<reference evidence="7 8" key="1">
    <citation type="submission" date="2023-10" db="EMBL/GenBank/DDBJ databases">
        <authorList>
            <person name="Venkata Ramana C."/>
            <person name="Sasikala C."/>
            <person name="Dhurka M."/>
        </authorList>
    </citation>
    <scope>NUCLEOTIDE SEQUENCE [LARGE SCALE GENOMIC DNA]</scope>
    <source>
        <strain evidence="7 8">KCTC 32151</strain>
    </source>
</reference>
<dbReference type="EMBL" id="JAWLIP010000009">
    <property type="protein sequence ID" value="MDV6228183.1"/>
    <property type="molecule type" value="Genomic_DNA"/>
</dbReference>
<keyword evidence="8" id="KW-1185">Reference proteome</keyword>
<dbReference type="RefSeq" id="WP_113156989.1">
    <property type="nucleotide sequence ID" value="NZ_CP177240.1"/>
</dbReference>
<feature type="domain" description="Cytochrome c" evidence="6">
    <location>
        <begin position="29"/>
        <end position="110"/>
    </location>
</feature>
<evidence type="ECO:0000313" key="7">
    <source>
        <dbReference type="EMBL" id="MDV6228183.1"/>
    </source>
</evidence>
<sequence length="110" mass="11902">MQNFTLRTGVFAALFAAACAQAMADEADELVAYGRELIETNCSSCHAVGATDESTHPEAPPFRELSQRYPLEALEEAFAEGIVVGHPDMPVFIAEPDQIDAILTYLATLQ</sequence>
<evidence type="ECO:0000256" key="1">
    <source>
        <dbReference type="ARBA" id="ARBA00022617"/>
    </source>
</evidence>
<accession>A0ABU4APL2</accession>
<evidence type="ECO:0000259" key="6">
    <source>
        <dbReference type="PROSITE" id="PS51007"/>
    </source>
</evidence>
<keyword evidence="5" id="KW-0732">Signal</keyword>
<dbReference type="PROSITE" id="PS51007">
    <property type="entry name" value="CYTC"/>
    <property type="match status" value="1"/>
</dbReference>
<evidence type="ECO:0000256" key="5">
    <source>
        <dbReference type="SAM" id="SignalP"/>
    </source>
</evidence>